<sequence>MSPPPHSKHPDPCLNELELLDGLGVSAHCLFNDLRMVTRELHRIEISAQAQAQLHIRPIRGAPAASQLSHFSAPCSPSGCPTGTINASPFINTTALAHDIQSHTLHMLCHTFSQLVEQLCGSVPIMCILNGVTELALRFKLLCKTPFASCDRLTGQRLDVHYSLRLQPSPVSDDGGFIKSSLSTEAASMGRLSYYRAQVQRNWEDEMDDSDTDDEVSEMRYGPERKNERDYYSA</sequence>
<dbReference type="EMBL" id="JBFTWV010000064">
    <property type="protein sequence ID" value="KAL2792925.1"/>
    <property type="molecule type" value="Genomic_DNA"/>
</dbReference>
<proteinExistence type="predicted"/>
<feature type="region of interest" description="Disordered" evidence="1">
    <location>
        <begin position="203"/>
        <end position="234"/>
    </location>
</feature>
<organism evidence="2 3">
    <name type="scientific">Aspergillus keveii</name>
    <dbReference type="NCBI Taxonomy" id="714993"/>
    <lineage>
        <taxon>Eukaryota</taxon>
        <taxon>Fungi</taxon>
        <taxon>Dikarya</taxon>
        <taxon>Ascomycota</taxon>
        <taxon>Pezizomycotina</taxon>
        <taxon>Eurotiomycetes</taxon>
        <taxon>Eurotiomycetidae</taxon>
        <taxon>Eurotiales</taxon>
        <taxon>Aspergillaceae</taxon>
        <taxon>Aspergillus</taxon>
        <taxon>Aspergillus subgen. Nidulantes</taxon>
    </lineage>
</organism>
<evidence type="ECO:0000313" key="2">
    <source>
        <dbReference type="EMBL" id="KAL2792925.1"/>
    </source>
</evidence>
<reference evidence="2 3" key="1">
    <citation type="submission" date="2024-07" db="EMBL/GenBank/DDBJ databases">
        <title>Section-level genome sequencing and comparative genomics of Aspergillus sections Usti and Cavernicolus.</title>
        <authorList>
            <consortium name="Lawrence Berkeley National Laboratory"/>
            <person name="Nybo J.L."/>
            <person name="Vesth T.C."/>
            <person name="Theobald S."/>
            <person name="Frisvad J.C."/>
            <person name="Larsen T.O."/>
            <person name="Kjaerboelling I."/>
            <person name="Rothschild-Mancinelli K."/>
            <person name="Lyhne E.K."/>
            <person name="Kogle M.E."/>
            <person name="Barry K."/>
            <person name="Clum A."/>
            <person name="Na H."/>
            <person name="Ledsgaard L."/>
            <person name="Lin J."/>
            <person name="Lipzen A."/>
            <person name="Kuo A."/>
            <person name="Riley R."/>
            <person name="Mondo S."/>
            <person name="Labutti K."/>
            <person name="Haridas S."/>
            <person name="Pangalinan J."/>
            <person name="Salamov A.A."/>
            <person name="Simmons B.A."/>
            <person name="Magnuson J.K."/>
            <person name="Chen J."/>
            <person name="Drula E."/>
            <person name="Henrissat B."/>
            <person name="Wiebenga A."/>
            <person name="Lubbers R.J."/>
            <person name="Gomes A.C."/>
            <person name="Makela M.R."/>
            <person name="Stajich J."/>
            <person name="Grigoriev I.V."/>
            <person name="Mortensen U.H."/>
            <person name="De Vries R.P."/>
            <person name="Baker S.E."/>
            <person name="Andersen M.R."/>
        </authorList>
    </citation>
    <scope>NUCLEOTIDE SEQUENCE [LARGE SCALE GENOMIC DNA]</scope>
    <source>
        <strain evidence="2 3">CBS 209.92</strain>
    </source>
</reference>
<keyword evidence="3" id="KW-1185">Reference proteome</keyword>
<protein>
    <submittedName>
        <fullName evidence="2">Uncharacterized protein</fullName>
    </submittedName>
</protein>
<evidence type="ECO:0000313" key="3">
    <source>
        <dbReference type="Proteomes" id="UP001610563"/>
    </source>
</evidence>
<comment type="caution">
    <text evidence="2">The sequence shown here is derived from an EMBL/GenBank/DDBJ whole genome shotgun (WGS) entry which is preliminary data.</text>
</comment>
<name>A0ABR4G1M7_9EURO</name>
<feature type="compositionally biased region" description="Basic and acidic residues" evidence="1">
    <location>
        <begin position="217"/>
        <end position="234"/>
    </location>
</feature>
<accession>A0ABR4G1M7</accession>
<gene>
    <name evidence="2" type="ORF">BJX66DRAFT_339285</name>
</gene>
<feature type="compositionally biased region" description="Acidic residues" evidence="1">
    <location>
        <begin position="205"/>
        <end position="216"/>
    </location>
</feature>
<evidence type="ECO:0000256" key="1">
    <source>
        <dbReference type="SAM" id="MobiDB-lite"/>
    </source>
</evidence>
<dbReference type="Proteomes" id="UP001610563">
    <property type="component" value="Unassembled WGS sequence"/>
</dbReference>